<dbReference type="Proteomes" id="UP000631114">
    <property type="component" value="Unassembled WGS sequence"/>
</dbReference>
<feature type="region of interest" description="Disordered" evidence="8">
    <location>
        <begin position="267"/>
        <end position="296"/>
    </location>
</feature>
<evidence type="ECO:0000256" key="6">
    <source>
        <dbReference type="ARBA" id="ARBA00023125"/>
    </source>
</evidence>
<feature type="compositionally biased region" description="Polar residues" evidence="8">
    <location>
        <begin position="284"/>
        <end position="294"/>
    </location>
</feature>
<sequence>MNEMVDYADSESSPVPEVVMGGASKRGVMGMELSSGAGCSKPNGESSSQSRLKPYFLGMGFSSTLVDKVLQDHGEENADSLLDTFFAYSADKRSSRESSDSLDDILDDRKDGSGSAEFATDCPKLKAVRNASSESSDSLDYLFGDCKDEGSSAKFHTNASELEELDEDVEIFCHCCHEATVNELVDFIAAAQVAQSSGVDINDQNHADNGKKEDDSTETLFWTMDVTLRLLDMGFSEDEISSAVEKYGAEVPVEELADSIFASRIADTSSEKNKEPPALHRMNHSQGENYTTLKSPKEEYGIRRSFDTLIAETEASSSKPFLRAEDIDFDGELEWKKVKKPKLEFEDYSDAFLDISSREAKAFEPKITNLSMSLPHRGVHKLEESPLDRMKIPQQPESNFCRGLRDKVADRPFFFYGNVLDVSHETWRKLSQFLYTIDPEFVHTGFFSALSRKEGYIHNLPTDDRTHIHPRSPMAIEDAVPHTKKWWPSWDTRKQLSCINSETKGIPQLCERLGKILSDSQGIISKEQQADILHHCKILNLMWVGQYRLSPIEPEQVERILGYPLQHTQLVGADPIERLRLLKYSFQTDTLGYHLSVLKWLFPDGLNVLSLFSGIGGAEVALHRLGLRLKGVVSMELCETNRRILRKWWQGSGQTGELVQIEDINKLTSNKLKSLINDFGGFDLVICQNPFTNIPGSSKVALDGGNPAGFNVLLGPVTFIISLWKL</sequence>
<dbReference type="InterPro" id="IPR050390">
    <property type="entry name" value="C5-Methyltransferase"/>
</dbReference>
<dbReference type="PANTHER" id="PTHR23068:SF11">
    <property type="entry name" value="INACTIVE DNA (CYTOSINE-5)-METHYLTRANSFERASE DRM3-RELATED"/>
    <property type="match status" value="1"/>
</dbReference>
<dbReference type="Gene3D" id="3.40.50.150">
    <property type="entry name" value="Vaccinia Virus protein VP39"/>
    <property type="match status" value="1"/>
</dbReference>
<evidence type="ECO:0000256" key="4">
    <source>
        <dbReference type="ARBA" id="ARBA00022691"/>
    </source>
</evidence>
<evidence type="ECO:0000256" key="5">
    <source>
        <dbReference type="ARBA" id="ARBA00022737"/>
    </source>
</evidence>
<organism evidence="10 11">
    <name type="scientific">Coptis chinensis</name>
    <dbReference type="NCBI Taxonomy" id="261450"/>
    <lineage>
        <taxon>Eukaryota</taxon>
        <taxon>Viridiplantae</taxon>
        <taxon>Streptophyta</taxon>
        <taxon>Embryophyta</taxon>
        <taxon>Tracheophyta</taxon>
        <taxon>Spermatophyta</taxon>
        <taxon>Magnoliopsida</taxon>
        <taxon>Ranunculales</taxon>
        <taxon>Ranunculaceae</taxon>
        <taxon>Coptidoideae</taxon>
        <taxon>Coptis</taxon>
    </lineage>
</organism>
<keyword evidence="4" id="KW-0949">S-adenosyl-L-methionine</keyword>
<evidence type="ECO:0000259" key="9">
    <source>
        <dbReference type="PROSITE" id="PS51680"/>
    </source>
</evidence>
<protein>
    <recommendedName>
        <fullName evidence="9">SAM-dependent MTase DRM-type domain-containing protein</fullName>
    </recommendedName>
</protein>
<dbReference type="GO" id="GO:0008168">
    <property type="term" value="F:methyltransferase activity"/>
    <property type="evidence" value="ECO:0007669"/>
    <property type="project" value="UniProtKB-KW"/>
</dbReference>
<dbReference type="AlphaFoldDB" id="A0A835IPI2"/>
<comment type="caution">
    <text evidence="10">The sequence shown here is derived from an EMBL/GenBank/DDBJ whole genome shotgun (WGS) entry which is preliminary data.</text>
</comment>
<feature type="region of interest" description="Disordered" evidence="8">
    <location>
        <begin position="96"/>
        <end position="117"/>
    </location>
</feature>
<dbReference type="PANTHER" id="PTHR23068">
    <property type="entry name" value="DNA CYTOSINE-5- -METHYLTRANSFERASE 3-RELATED"/>
    <property type="match status" value="1"/>
</dbReference>
<evidence type="ECO:0000256" key="8">
    <source>
        <dbReference type="SAM" id="MobiDB-lite"/>
    </source>
</evidence>
<dbReference type="GO" id="GO:0032259">
    <property type="term" value="P:methylation"/>
    <property type="evidence" value="ECO:0007669"/>
    <property type="project" value="UniProtKB-KW"/>
</dbReference>
<accession>A0A835IPI2</accession>
<dbReference type="GO" id="GO:0003677">
    <property type="term" value="F:DNA binding"/>
    <property type="evidence" value="ECO:0007669"/>
    <property type="project" value="UniProtKB-KW"/>
</dbReference>
<dbReference type="EMBL" id="JADFTS010000002">
    <property type="protein sequence ID" value="KAF9621411.1"/>
    <property type="molecule type" value="Genomic_DNA"/>
</dbReference>
<evidence type="ECO:0000256" key="7">
    <source>
        <dbReference type="ARBA" id="ARBA00023242"/>
    </source>
</evidence>
<evidence type="ECO:0000256" key="3">
    <source>
        <dbReference type="ARBA" id="ARBA00022679"/>
    </source>
</evidence>
<gene>
    <name evidence="10" type="ORF">IFM89_020933</name>
</gene>
<keyword evidence="6" id="KW-0238">DNA-binding</keyword>
<evidence type="ECO:0000256" key="2">
    <source>
        <dbReference type="ARBA" id="ARBA00022603"/>
    </source>
</evidence>
<dbReference type="InterPro" id="IPR029063">
    <property type="entry name" value="SAM-dependent_MTases_sf"/>
</dbReference>
<evidence type="ECO:0000313" key="11">
    <source>
        <dbReference type="Proteomes" id="UP000631114"/>
    </source>
</evidence>
<feature type="compositionally biased region" description="Basic and acidic residues" evidence="8">
    <location>
        <begin position="269"/>
        <end position="278"/>
    </location>
</feature>
<dbReference type="InterPro" id="IPR030380">
    <property type="entry name" value="SAM_MeTfrase_DRM"/>
</dbReference>
<keyword evidence="5" id="KW-0677">Repeat</keyword>
<evidence type="ECO:0000256" key="1">
    <source>
        <dbReference type="ARBA" id="ARBA00004123"/>
    </source>
</evidence>
<feature type="region of interest" description="Disordered" evidence="8">
    <location>
        <begin position="1"/>
        <end position="20"/>
    </location>
</feature>
<keyword evidence="3" id="KW-0808">Transferase</keyword>
<proteinExistence type="predicted"/>
<dbReference type="SUPFAM" id="SSF53335">
    <property type="entry name" value="S-adenosyl-L-methionine-dependent methyltransferases"/>
    <property type="match status" value="2"/>
</dbReference>
<keyword evidence="2" id="KW-0489">Methyltransferase</keyword>
<keyword evidence="11" id="KW-1185">Reference proteome</keyword>
<evidence type="ECO:0000313" key="10">
    <source>
        <dbReference type="EMBL" id="KAF9621411.1"/>
    </source>
</evidence>
<comment type="subcellular location">
    <subcellularLocation>
        <location evidence="1">Nucleus</location>
    </subcellularLocation>
</comment>
<keyword evidence="7" id="KW-0539">Nucleus</keyword>
<dbReference type="GO" id="GO:0005634">
    <property type="term" value="C:nucleus"/>
    <property type="evidence" value="ECO:0007669"/>
    <property type="project" value="UniProtKB-SubCell"/>
</dbReference>
<feature type="domain" description="SAM-dependent MTase DRM-type" evidence="9">
    <location>
        <begin position="400"/>
        <end position="726"/>
    </location>
</feature>
<name>A0A835IPI2_9MAGN</name>
<reference evidence="10 11" key="1">
    <citation type="submission" date="2020-10" db="EMBL/GenBank/DDBJ databases">
        <title>The Coptis chinensis genome and diversification of protoberbering-type alkaloids.</title>
        <authorList>
            <person name="Wang B."/>
            <person name="Shu S."/>
            <person name="Song C."/>
            <person name="Liu Y."/>
        </authorList>
    </citation>
    <scope>NUCLEOTIDE SEQUENCE [LARGE SCALE GENOMIC DNA]</scope>
    <source>
        <strain evidence="10">HL-2020</strain>
        <tissue evidence="10">Leaf</tissue>
    </source>
</reference>
<dbReference type="OrthoDB" id="641149at2759"/>
<dbReference type="PROSITE" id="PS51680">
    <property type="entry name" value="SAM_MT_DRM"/>
    <property type="match status" value="1"/>
</dbReference>